<sequence>MSYLQDAGRKQILCCQSDIRKLQAGKFWKFRVRLLECSFSGLWKDSALFCLCRLENNVSVSLRYVFKYGPGIIVEFDPPNLRILPGLRGCALGDETSLVGIGGGKLGRRVTLGVTLGVNLWRELLGSGRLFVRPSY</sequence>
<keyword evidence="2" id="KW-1185">Reference proteome</keyword>
<evidence type="ECO:0000313" key="1">
    <source>
        <dbReference type="EMBL" id="TID19772.1"/>
    </source>
</evidence>
<comment type="caution">
    <text evidence="1">The sequence shown here is derived from an EMBL/GenBank/DDBJ whole genome shotgun (WGS) entry which is preliminary data.</text>
</comment>
<name>A0A4Z1NXD6_9PEZI</name>
<proteinExistence type="predicted"/>
<organism evidence="1 2">
    <name type="scientific">Venturia nashicola</name>
    <dbReference type="NCBI Taxonomy" id="86259"/>
    <lineage>
        <taxon>Eukaryota</taxon>
        <taxon>Fungi</taxon>
        <taxon>Dikarya</taxon>
        <taxon>Ascomycota</taxon>
        <taxon>Pezizomycotina</taxon>
        <taxon>Dothideomycetes</taxon>
        <taxon>Pleosporomycetidae</taxon>
        <taxon>Venturiales</taxon>
        <taxon>Venturiaceae</taxon>
        <taxon>Venturia</taxon>
    </lineage>
</organism>
<gene>
    <name evidence="1" type="ORF">E6O75_ATG07110</name>
</gene>
<dbReference type="Proteomes" id="UP000298493">
    <property type="component" value="Unassembled WGS sequence"/>
</dbReference>
<dbReference type="AlphaFoldDB" id="A0A4Z1NXD6"/>
<evidence type="ECO:0000313" key="2">
    <source>
        <dbReference type="Proteomes" id="UP000298493"/>
    </source>
</evidence>
<protein>
    <submittedName>
        <fullName evidence="1">Uncharacterized protein</fullName>
    </submittedName>
</protein>
<reference evidence="1 2" key="1">
    <citation type="submission" date="2019-04" db="EMBL/GenBank/DDBJ databases">
        <title>High contiguity whole genome sequence and gene annotation resource for two Venturia nashicola isolates.</title>
        <authorList>
            <person name="Prokchorchik M."/>
            <person name="Won K."/>
            <person name="Lee Y."/>
            <person name="Choi E.D."/>
            <person name="Segonzac C."/>
            <person name="Sohn K.H."/>
        </authorList>
    </citation>
    <scope>NUCLEOTIDE SEQUENCE [LARGE SCALE GENOMIC DNA]</scope>
    <source>
        <strain evidence="1 2">PRI2</strain>
    </source>
</reference>
<accession>A0A4Z1NXD6</accession>
<dbReference type="EMBL" id="SNSC02000012">
    <property type="protein sequence ID" value="TID19772.1"/>
    <property type="molecule type" value="Genomic_DNA"/>
</dbReference>